<keyword evidence="2 5" id="KW-0813">Transport</keyword>
<evidence type="ECO:0000256" key="3">
    <source>
        <dbReference type="ARBA" id="ARBA00022597"/>
    </source>
</evidence>
<name>A0ABN0E4B9_AERSS</name>
<dbReference type="Gene3D" id="3.40.190.10">
    <property type="entry name" value="Periplasmic binding protein-like II"/>
    <property type="match status" value="2"/>
</dbReference>
<dbReference type="PANTHER" id="PTHR30061">
    <property type="entry name" value="MALTOSE-BINDING PERIPLASMIC PROTEIN"/>
    <property type="match status" value="1"/>
</dbReference>
<comment type="subcellular location">
    <subcellularLocation>
        <location evidence="5">Periplasm</location>
    </subcellularLocation>
</comment>
<dbReference type="EMBL" id="AGVO01000006">
    <property type="protein sequence ID" value="EHI54097.1"/>
    <property type="molecule type" value="Genomic_DNA"/>
</dbReference>
<keyword evidence="7" id="KW-1185">Reference proteome</keyword>
<evidence type="ECO:0000256" key="5">
    <source>
        <dbReference type="RuleBase" id="RU365005"/>
    </source>
</evidence>
<protein>
    <recommendedName>
        <fullName evidence="5">Maltodextrin-binding protein</fullName>
    </recommendedName>
</protein>
<comment type="similarity">
    <text evidence="1 5">Belongs to the bacterial solute-binding protein 1 family.</text>
</comment>
<dbReference type="InterPro" id="IPR006059">
    <property type="entry name" value="SBP"/>
</dbReference>
<proteinExistence type="inferred from homology"/>
<keyword evidence="3 5" id="KW-0762">Sugar transport</keyword>
<evidence type="ECO:0000313" key="7">
    <source>
        <dbReference type="Proteomes" id="UP000006428"/>
    </source>
</evidence>
<dbReference type="PRINTS" id="PR00181">
    <property type="entry name" value="MALTOSEBP"/>
</dbReference>
<feature type="chain" id="PRO_5044996842" description="Maltodextrin-binding protein" evidence="5">
    <location>
        <begin position="27"/>
        <end position="411"/>
    </location>
</feature>
<dbReference type="SUPFAM" id="SSF53850">
    <property type="entry name" value="Periplasmic binding protein-like II"/>
    <property type="match status" value="1"/>
</dbReference>
<evidence type="ECO:0000256" key="2">
    <source>
        <dbReference type="ARBA" id="ARBA00022448"/>
    </source>
</evidence>
<keyword evidence="5" id="KW-0574">Periplasm</keyword>
<gene>
    <name evidence="6" type="ORF">IYQ_02709</name>
</gene>
<dbReference type="Proteomes" id="UP000006428">
    <property type="component" value="Unassembled WGS sequence"/>
</dbReference>
<dbReference type="InterPro" id="IPR006060">
    <property type="entry name" value="Maltose/Cyclodextrin-bd"/>
</dbReference>
<comment type="caution">
    <text evidence="6">The sequence shown here is derived from an EMBL/GenBank/DDBJ whole genome shotgun (WGS) entry which is preliminary data.</text>
</comment>
<dbReference type="RefSeq" id="WP_005310854.1">
    <property type="nucleotide sequence ID" value="NZ_AGVO01000006.1"/>
</dbReference>
<sequence>MKINKLTAVIMLSLGAGSLLSHGVMAAEGELLVWEDIKKSNGIEDAVKAFEAQYKVKVKIQEMPYAQQIEKLRLDGPAGIGPDVLVIPHDQVGGAVVQGLLSELKVDAKYMDSFTKPAVDAQTYEGKLYGIPKAVETIVLVYNKDILPKAPETFDDLIKVSKEQRAANKYGLLAKFDEIYYSYGVVAGMGGYIFGQNANGSLNVNDIGLANQGMIDAVTFLKSFYADGLFPAGIVGETGANAIDSLFTEKKAAAVITGPWAFKPYQDAGVNYGVAPLPTLPNGEHMRSFLGVKGYSVSTYSTQKELAQQFIEFINQPEYAKIRFEKTGEIPPVKSLIDDPVIKGDEKARAVAIQAGYAVPMPSVPEMQEVWTPSNSALQLSVTGKQDVKAALNGAVKTINMQIEANHANRD</sequence>
<comment type="function">
    <text evidence="5">Part of the ABC transporter complex MalEFGK involved in maltose/maltodextrin import. Binds maltose and higher maltodextrins.</text>
</comment>
<feature type="signal peptide" evidence="5">
    <location>
        <begin position="1"/>
        <end position="26"/>
    </location>
</feature>
<accession>A0ABN0E4B9</accession>
<organism evidence="6 7">
    <name type="scientific">Aeromonas salmonicida subsp. salmonicida 01-B526</name>
    <dbReference type="NCBI Taxonomy" id="1076135"/>
    <lineage>
        <taxon>Bacteria</taxon>
        <taxon>Pseudomonadati</taxon>
        <taxon>Pseudomonadota</taxon>
        <taxon>Gammaproteobacteria</taxon>
        <taxon>Aeromonadales</taxon>
        <taxon>Aeromonadaceae</taxon>
        <taxon>Aeromonas</taxon>
    </lineage>
</organism>
<dbReference type="Pfam" id="PF13416">
    <property type="entry name" value="SBP_bac_8"/>
    <property type="match status" value="1"/>
</dbReference>
<evidence type="ECO:0000313" key="6">
    <source>
        <dbReference type="EMBL" id="EHI54097.1"/>
    </source>
</evidence>
<dbReference type="PANTHER" id="PTHR30061:SF50">
    <property type="entry name" value="MALTOSE_MALTODEXTRIN-BINDING PERIPLASMIC PROTEIN"/>
    <property type="match status" value="1"/>
</dbReference>
<keyword evidence="4 5" id="KW-0732">Signal</keyword>
<evidence type="ECO:0000256" key="1">
    <source>
        <dbReference type="ARBA" id="ARBA00008520"/>
    </source>
</evidence>
<evidence type="ECO:0000256" key="4">
    <source>
        <dbReference type="ARBA" id="ARBA00022729"/>
    </source>
</evidence>
<reference evidence="6 7" key="1">
    <citation type="journal article" date="2012" name="Front. Microbiol.">
        <title>Draft Genome Sequence of the Virulent Strain 01-B526 of the Fish Pathogen Aeromonas salmonicida.</title>
        <authorList>
            <person name="Charette S.J."/>
            <person name="Brochu F."/>
            <person name="Boyle B."/>
            <person name="Filion G."/>
            <person name="Tanaka K.H."/>
            <person name="Derome N."/>
        </authorList>
    </citation>
    <scope>NUCLEOTIDE SEQUENCE [LARGE SCALE GENOMIC DNA]</scope>
    <source>
        <strain evidence="6 7">01-B526</strain>
    </source>
</reference>